<evidence type="ECO:0000313" key="3">
    <source>
        <dbReference type="Proteomes" id="UP000602087"/>
    </source>
</evidence>
<sequence>MLLPEPADMTTLLVRTDYSDDTAWQAAVQAATAVYAADDLEPMGASVQLVEAPELDGLTPNDLVLLPRSGYLSCLAVADARTMVDLTIVLVDLNEFSEQVGRTFRVVPQEVESVTGNLAIANMDFFEFADSADPDGVFRGFGGTP</sequence>
<dbReference type="AlphaFoldDB" id="A0A934MCE7"/>
<protein>
    <recommendedName>
        <fullName evidence="1">DUF6924 domain-containing protein</fullName>
    </recommendedName>
</protein>
<comment type="caution">
    <text evidence="2">The sequence shown here is derived from an EMBL/GenBank/DDBJ whole genome shotgun (WGS) entry which is preliminary data.</text>
</comment>
<gene>
    <name evidence="2" type="ORF">JAV76_02095</name>
</gene>
<proteinExistence type="predicted"/>
<accession>A0A934MCE7</accession>
<dbReference type="RefSeq" id="WP_198732349.1">
    <property type="nucleotide sequence ID" value="NZ_JAEINH010000001.1"/>
</dbReference>
<evidence type="ECO:0000259" key="1">
    <source>
        <dbReference type="Pfam" id="PF21962"/>
    </source>
</evidence>
<feature type="domain" description="DUF6924" evidence="1">
    <location>
        <begin position="11"/>
        <end position="141"/>
    </location>
</feature>
<dbReference type="InterPro" id="IPR053832">
    <property type="entry name" value="DUF6924"/>
</dbReference>
<organism evidence="2 3">
    <name type="scientific">Sanguibacter suaedae</name>
    <dbReference type="NCBI Taxonomy" id="2795737"/>
    <lineage>
        <taxon>Bacteria</taxon>
        <taxon>Bacillati</taxon>
        <taxon>Actinomycetota</taxon>
        <taxon>Actinomycetes</taxon>
        <taxon>Micrococcales</taxon>
        <taxon>Sanguibacteraceae</taxon>
        <taxon>Sanguibacter</taxon>
    </lineage>
</organism>
<dbReference type="Pfam" id="PF21962">
    <property type="entry name" value="DUF6924"/>
    <property type="match status" value="1"/>
</dbReference>
<dbReference type="Proteomes" id="UP000602087">
    <property type="component" value="Unassembled WGS sequence"/>
</dbReference>
<keyword evidence="3" id="KW-1185">Reference proteome</keyword>
<reference evidence="2" key="1">
    <citation type="submission" date="2020-12" db="EMBL/GenBank/DDBJ databases">
        <title>Sanguibacter suaedae sp. nov., isolated from Suaeda aralocaspica.</title>
        <authorList>
            <person name="Ma Q."/>
        </authorList>
    </citation>
    <scope>NUCLEOTIDE SEQUENCE</scope>
    <source>
        <strain evidence="2">YZGR15</strain>
    </source>
</reference>
<dbReference type="EMBL" id="JAEINH010000001">
    <property type="protein sequence ID" value="MBI9113804.1"/>
    <property type="molecule type" value="Genomic_DNA"/>
</dbReference>
<evidence type="ECO:0000313" key="2">
    <source>
        <dbReference type="EMBL" id="MBI9113804.1"/>
    </source>
</evidence>
<name>A0A934MCE7_9MICO</name>